<organism evidence="1">
    <name type="scientific">marine metagenome</name>
    <dbReference type="NCBI Taxonomy" id="408172"/>
    <lineage>
        <taxon>unclassified sequences</taxon>
        <taxon>metagenomes</taxon>
        <taxon>ecological metagenomes</taxon>
    </lineage>
</organism>
<accession>A0A382CDS3</accession>
<proteinExistence type="predicted"/>
<protein>
    <submittedName>
        <fullName evidence="1">Uncharacterized protein</fullName>
    </submittedName>
</protein>
<reference evidence="1" key="1">
    <citation type="submission" date="2018-05" db="EMBL/GenBank/DDBJ databases">
        <authorList>
            <person name="Lanie J.A."/>
            <person name="Ng W.-L."/>
            <person name="Kazmierczak K.M."/>
            <person name="Andrzejewski T.M."/>
            <person name="Davidsen T.M."/>
            <person name="Wayne K.J."/>
            <person name="Tettelin H."/>
            <person name="Glass J.I."/>
            <person name="Rusch D."/>
            <person name="Podicherti R."/>
            <person name="Tsui H.-C.T."/>
            <person name="Winkler M.E."/>
        </authorList>
    </citation>
    <scope>NUCLEOTIDE SEQUENCE</scope>
</reference>
<gene>
    <name evidence="1" type="ORF">METZ01_LOCUS176846</name>
</gene>
<dbReference type="AlphaFoldDB" id="A0A382CDS3"/>
<sequence length="87" mass="10279">MVKLLTVESQSNVNVFNLIGDLYSIFNIDDWVKEYIFWELKLLEIVGFNLQLNKIAKSEVINNEKKYFVGSNSEKKYIPNFLIDRDE</sequence>
<name>A0A382CDS3_9ZZZZ</name>
<evidence type="ECO:0000313" key="1">
    <source>
        <dbReference type="EMBL" id="SVB23992.1"/>
    </source>
</evidence>
<dbReference type="EMBL" id="UINC01033936">
    <property type="protein sequence ID" value="SVB23992.1"/>
    <property type="molecule type" value="Genomic_DNA"/>
</dbReference>